<dbReference type="EMBL" id="CTRP01000002">
    <property type="protein sequence ID" value="CQR70144.1"/>
    <property type="molecule type" value="Genomic_DNA"/>
</dbReference>
<dbReference type="GO" id="GO:0022857">
    <property type="term" value="F:transmembrane transporter activity"/>
    <property type="evidence" value="ECO:0007669"/>
    <property type="project" value="InterPro"/>
</dbReference>
<protein>
    <submittedName>
        <fullName evidence="9">Iron(III) dicitrate transport system permease protein FecD (TC 3.A.1.14.1)</fullName>
    </submittedName>
</protein>
<dbReference type="PANTHER" id="PTHR30472:SF25">
    <property type="entry name" value="ABC TRANSPORTER PERMEASE PROTEIN MJ0876-RELATED"/>
    <property type="match status" value="1"/>
</dbReference>
<feature type="transmembrane region" description="Helical" evidence="8">
    <location>
        <begin position="205"/>
        <end position="224"/>
    </location>
</feature>
<evidence type="ECO:0000313" key="10">
    <source>
        <dbReference type="Proteomes" id="UP000049855"/>
    </source>
</evidence>
<feature type="transmembrane region" description="Helical" evidence="8">
    <location>
        <begin position="164"/>
        <end position="185"/>
    </location>
</feature>
<dbReference type="Gene3D" id="1.10.3470.10">
    <property type="entry name" value="ABC transporter involved in vitamin B12 uptake, BtuC"/>
    <property type="match status" value="1"/>
</dbReference>
<gene>
    <name evidence="9" type="ORF">SpAn4DRAFT_4656</name>
</gene>
<feature type="transmembrane region" description="Helical" evidence="8">
    <location>
        <begin position="293"/>
        <end position="313"/>
    </location>
</feature>
<evidence type="ECO:0000256" key="7">
    <source>
        <dbReference type="ARBA" id="ARBA00023136"/>
    </source>
</evidence>
<dbReference type="AlphaFoldDB" id="A0A0U1KTZ9"/>
<dbReference type="InterPro" id="IPR000522">
    <property type="entry name" value="ABC_transptr_permease_BtuC"/>
</dbReference>
<evidence type="ECO:0000256" key="1">
    <source>
        <dbReference type="ARBA" id="ARBA00004651"/>
    </source>
</evidence>
<dbReference type="CDD" id="cd06550">
    <property type="entry name" value="TM_ABC_iron-siderophores_like"/>
    <property type="match status" value="1"/>
</dbReference>
<keyword evidence="4" id="KW-1003">Cell membrane</keyword>
<dbReference type="GO" id="GO:0005886">
    <property type="term" value="C:plasma membrane"/>
    <property type="evidence" value="ECO:0007669"/>
    <property type="project" value="UniProtKB-SubCell"/>
</dbReference>
<dbReference type="Proteomes" id="UP000049855">
    <property type="component" value="Unassembled WGS sequence"/>
</dbReference>
<feature type="transmembrane region" description="Helical" evidence="8">
    <location>
        <begin position="255"/>
        <end position="278"/>
    </location>
</feature>
<evidence type="ECO:0000256" key="2">
    <source>
        <dbReference type="ARBA" id="ARBA00007935"/>
    </source>
</evidence>
<proteinExistence type="inferred from homology"/>
<evidence type="ECO:0000256" key="5">
    <source>
        <dbReference type="ARBA" id="ARBA00022692"/>
    </source>
</evidence>
<comment type="similarity">
    <text evidence="2">Belongs to the binding-protein-dependent transport system permease family. FecCD subfamily.</text>
</comment>
<dbReference type="PANTHER" id="PTHR30472">
    <property type="entry name" value="FERRIC ENTEROBACTIN TRANSPORT SYSTEM PERMEASE PROTEIN"/>
    <property type="match status" value="1"/>
</dbReference>
<accession>A0A0U1KTZ9</accession>
<comment type="subcellular location">
    <subcellularLocation>
        <location evidence="1">Cell membrane</location>
        <topology evidence="1">Multi-pass membrane protein</topology>
    </subcellularLocation>
</comment>
<evidence type="ECO:0000256" key="4">
    <source>
        <dbReference type="ARBA" id="ARBA00022475"/>
    </source>
</evidence>
<dbReference type="Pfam" id="PF01032">
    <property type="entry name" value="FecCD"/>
    <property type="match status" value="1"/>
</dbReference>
<evidence type="ECO:0000256" key="8">
    <source>
        <dbReference type="SAM" id="Phobius"/>
    </source>
</evidence>
<evidence type="ECO:0000256" key="3">
    <source>
        <dbReference type="ARBA" id="ARBA00022448"/>
    </source>
</evidence>
<reference evidence="10" key="1">
    <citation type="submission" date="2015-03" db="EMBL/GenBank/DDBJ databases">
        <authorList>
            <person name="Nijsse Bart"/>
        </authorList>
    </citation>
    <scope>NUCLEOTIDE SEQUENCE [LARGE SCALE GENOMIC DNA]</scope>
</reference>
<keyword evidence="7 8" id="KW-0472">Membrane</keyword>
<feature type="transmembrane region" description="Helical" evidence="8">
    <location>
        <begin position="99"/>
        <end position="120"/>
    </location>
</feature>
<dbReference type="GO" id="GO:0033214">
    <property type="term" value="P:siderophore-iron import into cell"/>
    <property type="evidence" value="ECO:0007669"/>
    <property type="project" value="TreeGrafter"/>
</dbReference>
<keyword evidence="6 8" id="KW-1133">Transmembrane helix</keyword>
<feature type="transmembrane region" description="Helical" evidence="8">
    <location>
        <begin position="320"/>
        <end position="341"/>
    </location>
</feature>
<keyword evidence="5 8" id="KW-0812">Transmembrane</keyword>
<dbReference type="FunFam" id="1.10.3470.10:FF:000001">
    <property type="entry name" value="Vitamin B12 ABC transporter permease BtuC"/>
    <property type="match status" value="1"/>
</dbReference>
<dbReference type="RefSeq" id="WP_021170772.1">
    <property type="nucleotide sequence ID" value="NZ_CTRP01000002.1"/>
</dbReference>
<evidence type="ECO:0000313" key="9">
    <source>
        <dbReference type="EMBL" id="CQR70144.1"/>
    </source>
</evidence>
<organism evidence="9 10">
    <name type="scientific">Sporomusa ovata</name>
    <dbReference type="NCBI Taxonomy" id="2378"/>
    <lineage>
        <taxon>Bacteria</taxon>
        <taxon>Bacillati</taxon>
        <taxon>Bacillota</taxon>
        <taxon>Negativicutes</taxon>
        <taxon>Selenomonadales</taxon>
        <taxon>Sporomusaceae</taxon>
        <taxon>Sporomusa</taxon>
    </lineage>
</organism>
<feature type="transmembrane region" description="Helical" evidence="8">
    <location>
        <begin position="20"/>
        <end position="44"/>
    </location>
</feature>
<feature type="transmembrane region" description="Helical" evidence="8">
    <location>
        <begin position="132"/>
        <end position="152"/>
    </location>
</feature>
<dbReference type="InterPro" id="IPR037294">
    <property type="entry name" value="ABC_BtuC-like"/>
</dbReference>
<name>A0A0U1KTZ9_9FIRM</name>
<dbReference type="SUPFAM" id="SSF81345">
    <property type="entry name" value="ABC transporter involved in vitamin B12 uptake, BtuC"/>
    <property type="match status" value="1"/>
</dbReference>
<keyword evidence="10" id="KW-1185">Reference proteome</keyword>
<keyword evidence="3" id="KW-0813">Transport</keyword>
<sequence length="348" mass="36854">MELVKEQVIYQGITAKKYSYLLLFAAVCTVSLLVDILVGPAWLAVPDVVNAIWGTGLVEPTTEVIVWTLRLPTALMALVVGATLGIAGAEMQTILDNPLASPYTLGISAGAGFGAALAIVVGGGTLPIPEDYLVPLNAFVFALLSCLLIYFIGRARAITAETMVLAGIGLLFLFHALLALLQYMASAEALQAIVFWLFGSLMKATWAKVGVVATVLVLAVPLLVKDAWKLTALKLGDEKAKSLGINVEKLRLKTFVLISLLTASAVCFVGTIGFIGLVGPHIARMLVGEDQRFFLPVSALGGALLLSAASIGSKLIIPGAIFPIGIVTSLIGVPFFFSLILTQKRRYW</sequence>
<feature type="transmembrane region" description="Helical" evidence="8">
    <location>
        <begin position="64"/>
        <end position="87"/>
    </location>
</feature>
<evidence type="ECO:0000256" key="6">
    <source>
        <dbReference type="ARBA" id="ARBA00022989"/>
    </source>
</evidence>